<evidence type="ECO:0008006" key="2">
    <source>
        <dbReference type="Google" id="ProtNLM"/>
    </source>
</evidence>
<organism evidence="1">
    <name type="scientific">Aegilops tauschii</name>
    <name type="common">Tausch's goatgrass</name>
    <name type="synonym">Aegilops squarrosa</name>
    <dbReference type="NCBI Taxonomy" id="37682"/>
    <lineage>
        <taxon>Eukaryota</taxon>
        <taxon>Viridiplantae</taxon>
        <taxon>Streptophyta</taxon>
        <taxon>Embryophyta</taxon>
        <taxon>Tracheophyta</taxon>
        <taxon>Spermatophyta</taxon>
        <taxon>Magnoliopsida</taxon>
        <taxon>Liliopsida</taxon>
        <taxon>Poales</taxon>
        <taxon>Poaceae</taxon>
        <taxon>BOP clade</taxon>
        <taxon>Pooideae</taxon>
        <taxon>Triticodae</taxon>
        <taxon>Triticeae</taxon>
        <taxon>Triticinae</taxon>
        <taxon>Aegilops</taxon>
    </lineage>
</organism>
<protein>
    <recommendedName>
        <fullName evidence="2">GTD-binding domain-containing protein</fullName>
    </recommendedName>
</protein>
<reference evidence="1" key="1">
    <citation type="submission" date="2015-06" db="UniProtKB">
        <authorList>
            <consortium name="EnsemblPlants"/>
        </authorList>
    </citation>
    <scope>IDENTIFICATION</scope>
</reference>
<sequence length="182" mass="20542">MGCCLCSVAWFSYWFDNLGLITEGNTYCRCAASSLPLWGNTDNEPGIKHTPSKLLEMPAIPDVEIIEEKSSSSTLLSSMGISSSSRKSSSSCEHISELEHIIATQEADAEKASEMFHEELNEILFTQIVEIKELKKKQLEEIEHFKMDLQKKSIVFEKRQIHTEAMLSHLLRKSTQSTQDSV</sequence>
<dbReference type="EnsemblPlants" id="EMT30172">
    <property type="protein sequence ID" value="EMT30172"/>
    <property type="gene ID" value="F775_01930"/>
</dbReference>
<name>M8CRG7_AEGTA</name>
<accession>M8CRG7</accession>
<dbReference type="AlphaFoldDB" id="M8CRG7"/>
<proteinExistence type="predicted"/>
<evidence type="ECO:0000313" key="1">
    <source>
        <dbReference type="EnsemblPlants" id="EMT30172"/>
    </source>
</evidence>